<dbReference type="EnsemblMetazoa" id="HelroT167881">
    <property type="protein sequence ID" value="HelroP167881"/>
    <property type="gene ID" value="HelroG167881"/>
</dbReference>
<feature type="domain" description="ADAM cysteine-rich" evidence="1">
    <location>
        <begin position="53"/>
        <end position="133"/>
    </location>
</feature>
<dbReference type="GeneID" id="20202120"/>
<sequence length="162" mass="17900">MLIQQMILPIDNGYYIGDVRGHPRSNAAITTCGQQIKVKVFASDRVGSDVVMAYCSEGKCRTHDTQCALVWGSGIKSSPESSYTEGNMRGTKLQHNFTGYITFLGTTLTCNYASLNFGTQIPNPAYVQNGLSNLYQNKFYVCNNKGTVNVQMVQRIHDVLVT</sequence>
<dbReference type="OrthoDB" id="5951731at2759"/>
<reference evidence="3" key="3">
    <citation type="submission" date="2015-06" db="UniProtKB">
        <authorList>
            <consortium name="EnsemblMetazoa"/>
        </authorList>
    </citation>
    <scope>IDENTIFICATION</scope>
</reference>
<name>T1EZX0_HELRO</name>
<reference evidence="2 4" key="2">
    <citation type="journal article" date="2013" name="Nature">
        <title>Insights into bilaterian evolution from three spiralian genomes.</title>
        <authorList>
            <person name="Simakov O."/>
            <person name="Marletaz F."/>
            <person name="Cho S.J."/>
            <person name="Edsinger-Gonzales E."/>
            <person name="Havlak P."/>
            <person name="Hellsten U."/>
            <person name="Kuo D.H."/>
            <person name="Larsson T."/>
            <person name="Lv J."/>
            <person name="Arendt D."/>
            <person name="Savage R."/>
            <person name="Osoegawa K."/>
            <person name="de Jong P."/>
            <person name="Grimwood J."/>
            <person name="Chapman J.A."/>
            <person name="Shapiro H."/>
            <person name="Aerts A."/>
            <person name="Otillar R.P."/>
            <person name="Terry A.Y."/>
            <person name="Boore J.L."/>
            <person name="Grigoriev I.V."/>
            <person name="Lindberg D.R."/>
            <person name="Seaver E.C."/>
            <person name="Weisblat D.A."/>
            <person name="Putnam N.H."/>
            <person name="Rokhsar D.S."/>
        </authorList>
    </citation>
    <scope>NUCLEOTIDE SEQUENCE</scope>
</reference>
<dbReference type="InParanoid" id="T1EZX0"/>
<dbReference type="InterPro" id="IPR006586">
    <property type="entry name" value="ADAM_Cys-rich"/>
</dbReference>
<protein>
    <recommendedName>
        <fullName evidence="1">ADAM cysteine-rich domain-containing protein</fullName>
    </recommendedName>
</protein>
<keyword evidence="4" id="KW-1185">Reference proteome</keyword>
<dbReference type="Pfam" id="PF08516">
    <property type="entry name" value="ADAM_CR"/>
    <property type="match status" value="1"/>
</dbReference>
<dbReference type="HOGENOM" id="CLU_1637243_0_0_1"/>
<dbReference type="AlphaFoldDB" id="T1EZX0"/>
<evidence type="ECO:0000313" key="3">
    <source>
        <dbReference type="EnsemblMetazoa" id="HelroP167881"/>
    </source>
</evidence>
<evidence type="ECO:0000313" key="2">
    <source>
        <dbReference type="EMBL" id="ESO10039.1"/>
    </source>
</evidence>
<dbReference type="KEGG" id="hro:HELRODRAFT_167881"/>
<dbReference type="Proteomes" id="UP000015101">
    <property type="component" value="Unassembled WGS sequence"/>
</dbReference>
<dbReference type="RefSeq" id="XP_009011853.1">
    <property type="nucleotide sequence ID" value="XM_009013605.1"/>
</dbReference>
<gene>
    <name evidence="3" type="primary">20202120</name>
    <name evidence="2" type="ORF">HELRODRAFT_167881</name>
</gene>
<evidence type="ECO:0000313" key="4">
    <source>
        <dbReference type="Proteomes" id="UP000015101"/>
    </source>
</evidence>
<dbReference type="CTD" id="20202120"/>
<accession>T1EZX0</accession>
<dbReference type="EMBL" id="AMQM01002860">
    <property type="status" value="NOT_ANNOTATED_CDS"/>
    <property type="molecule type" value="Genomic_DNA"/>
</dbReference>
<proteinExistence type="predicted"/>
<reference evidence="4" key="1">
    <citation type="submission" date="2012-12" db="EMBL/GenBank/DDBJ databases">
        <authorList>
            <person name="Hellsten U."/>
            <person name="Grimwood J."/>
            <person name="Chapman J.A."/>
            <person name="Shapiro H."/>
            <person name="Aerts A."/>
            <person name="Otillar R.P."/>
            <person name="Terry A.Y."/>
            <person name="Boore J.L."/>
            <person name="Simakov O."/>
            <person name="Marletaz F."/>
            <person name="Cho S.-J."/>
            <person name="Edsinger-Gonzales E."/>
            <person name="Havlak P."/>
            <person name="Kuo D.-H."/>
            <person name="Larsson T."/>
            <person name="Lv J."/>
            <person name="Arendt D."/>
            <person name="Savage R."/>
            <person name="Osoegawa K."/>
            <person name="de Jong P."/>
            <person name="Lindberg D.R."/>
            <person name="Seaver E.C."/>
            <person name="Weisblat D.A."/>
            <person name="Putnam N.H."/>
            <person name="Grigoriev I.V."/>
            <person name="Rokhsar D.S."/>
        </authorList>
    </citation>
    <scope>NUCLEOTIDE SEQUENCE</scope>
</reference>
<dbReference type="SMART" id="SM00608">
    <property type="entry name" value="ACR"/>
    <property type="match status" value="1"/>
</dbReference>
<organism evidence="3 4">
    <name type="scientific">Helobdella robusta</name>
    <name type="common">Californian leech</name>
    <dbReference type="NCBI Taxonomy" id="6412"/>
    <lineage>
        <taxon>Eukaryota</taxon>
        <taxon>Metazoa</taxon>
        <taxon>Spiralia</taxon>
        <taxon>Lophotrochozoa</taxon>
        <taxon>Annelida</taxon>
        <taxon>Clitellata</taxon>
        <taxon>Hirudinea</taxon>
        <taxon>Rhynchobdellida</taxon>
        <taxon>Glossiphoniidae</taxon>
        <taxon>Helobdella</taxon>
    </lineage>
</organism>
<evidence type="ECO:0000259" key="1">
    <source>
        <dbReference type="SMART" id="SM00608"/>
    </source>
</evidence>
<dbReference type="EMBL" id="KB095905">
    <property type="protein sequence ID" value="ESO10039.1"/>
    <property type="molecule type" value="Genomic_DNA"/>
</dbReference>